<evidence type="ECO:0000313" key="14">
    <source>
        <dbReference type="Proteomes" id="UP000655225"/>
    </source>
</evidence>
<evidence type="ECO:0000259" key="12">
    <source>
        <dbReference type="PROSITE" id="PS51806"/>
    </source>
</evidence>
<keyword evidence="11" id="KW-0539">Nucleus</keyword>
<dbReference type="Proteomes" id="UP000655225">
    <property type="component" value="Unassembled WGS sequence"/>
</dbReference>
<feature type="domain" description="DOG1" evidence="12">
    <location>
        <begin position="120"/>
        <end position="335"/>
    </location>
</feature>
<dbReference type="PANTHER" id="PTHR45693:SF36">
    <property type="entry name" value="TRANSCRIPTION FACTOR TGA4"/>
    <property type="match status" value="1"/>
</dbReference>
<comment type="caution">
    <text evidence="13">The sequence shown here is derived from an EMBL/GenBank/DDBJ whole genome shotgun (WGS) entry which is preliminary data.</text>
</comment>
<dbReference type="PANTHER" id="PTHR45693">
    <property type="entry name" value="TRANSCRIPTION FACTOR TGA9"/>
    <property type="match status" value="1"/>
</dbReference>
<dbReference type="GO" id="GO:0004519">
    <property type="term" value="F:endonuclease activity"/>
    <property type="evidence" value="ECO:0007669"/>
    <property type="project" value="UniProtKB-KW"/>
</dbReference>
<keyword evidence="14" id="KW-1185">Reference proteome</keyword>
<evidence type="ECO:0000256" key="11">
    <source>
        <dbReference type="ARBA" id="ARBA00023242"/>
    </source>
</evidence>
<keyword evidence="8" id="KW-0805">Transcription regulation</keyword>
<name>A0A834ZAV0_TETSI</name>
<dbReference type="InterPro" id="IPR043502">
    <property type="entry name" value="DNA/RNA_pol_sf"/>
</dbReference>
<protein>
    <recommendedName>
        <fullName evidence="12">DOG1 domain-containing protein</fullName>
    </recommendedName>
</protein>
<evidence type="ECO:0000256" key="6">
    <source>
        <dbReference type="ARBA" id="ARBA00022801"/>
    </source>
</evidence>
<evidence type="ECO:0000256" key="7">
    <source>
        <dbReference type="ARBA" id="ARBA00022918"/>
    </source>
</evidence>
<evidence type="ECO:0000256" key="8">
    <source>
        <dbReference type="ARBA" id="ARBA00023015"/>
    </source>
</evidence>
<evidence type="ECO:0000256" key="4">
    <source>
        <dbReference type="ARBA" id="ARBA00022722"/>
    </source>
</evidence>
<dbReference type="AlphaFoldDB" id="A0A834ZAV0"/>
<dbReference type="Gene3D" id="3.10.20.370">
    <property type="match status" value="1"/>
</dbReference>
<keyword evidence="2" id="KW-0808">Transferase</keyword>
<dbReference type="GO" id="GO:0016787">
    <property type="term" value="F:hydrolase activity"/>
    <property type="evidence" value="ECO:0007669"/>
    <property type="project" value="UniProtKB-KW"/>
</dbReference>
<evidence type="ECO:0000256" key="9">
    <source>
        <dbReference type="ARBA" id="ARBA00023125"/>
    </source>
</evidence>
<keyword evidence="5" id="KW-0255">Endonuclease</keyword>
<dbReference type="InterPro" id="IPR041373">
    <property type="entry name" value="RT_RNaseH"/>
</dbReference>
<dbReference type="Pfam" id="PF17917">
    <property type="entry name" value="RT_RNaseH"/>
    <property type="match status" value="1"/>
</dbReference>
<dbReference type="OrthoDB" id="2015618at2759"/>
<keyword evidence="6" id="KW-0378">Hydrolase</keyword>
<dbReference type="SUPFAM" id="SSF56672">
    <property type="entry name" value="DNA/RNA polymerases"/>
    <property type="match status" value="1"/>
</dbReference>
<evidence type="ECO:0000256" key="5">
    <source>
        <dbReference type="ARBA" id="ARBA00022759"/>
    </source>
</evidence>
<dbReference type="GO" id="GO:0005634">
    <property type="term" value="C:nucleus"/>
    <property type="evidence" value="ECO:0007669"/>
    <property type="project" value="UniProtKB-SubCell"/>
</dbReference>
<comment type="subcellular location">
    <subcellularLocation>
        <location evidence="1">Nucleus</location>
    </subcellularLocation>
</comment>
<evidence type="ECO:0000313" key="13">
    <source>
        <dbReference type="EMBL" id="KAF8404529.1"/>
    </source>
</evidence>
<evidence type="ECO:0000256" key="2">
    <source>
        <dbReference type="ARBA" id="ARBA00022679"/>
    </source>
</evidence>
<dbReference type="GO" id="GO:0043565">
    <property type="term" value="F:sequence-specific DNA binding"/>
    <property type="evidence" value="ECO:0007669"/>
    <property type="project" value="InterPro"/>
</dbReference>
<dbReference type="GO" id="GO:0003964">
    <property type="term" value="F:RNA-directed DNA polymerase activity"/>
    <property type="evidence" value="ECO:0007669"/>
    <property type="project" value="UniProtKB-KW"/>
</dbReference>
<accession>A0A834ZAV0</accession>
<keyword evidence="9" id="KW-0238">DNA-binding</keyword>
<dbReference type="PROSITE" id="PS51806">
    <property type="entry name" value="DOG1"/>
    <property type="match status" value="1"/>
</dbReference>
<evidence type="ECO:0000256" key="3">
    <source>
        <dbReference type="ARBA" id="ARBA00022695"/>
    </source>
</evidence>
<dbReference type="InterPro" id="IPR025422">
    <property type="entry name" value="TGA_domain"/>
</dbReference>
<gene>
    <name evidence="13" type="ORF">HHK36_009415</name>
</gene>
<keyword evidence="7" id="KW-0695">RNA-directed DNA polymerase</keyword>
<organism evidence="13 14">
    <name type="scientific">Tetracentron sinense</name>
    <name type="common">Spur-leaf</name>
    <dbReference type="NCBI Taxonomy" id="13715"/>
    <lineage>
        <taxon>Eukaryota</taxon>
        <taxon>Viridiplantae</taxon>
        <taxon>Streptophyta</taxon>
        <taxon>Embryophyta</taxon>
        <taxon>Tracheophyta</taxon>
        <taxon>Spermatophyta</taxon>
        <taxon>Magnoliopsida</taxon>
        <taxon>Trochodendrales</taxon>
        <taxon>Trochodendraceae</taxon>
        <taxon>Tetracentron</taxon>
    </lineage>
</organism>
<evidence type="ECO:0000256" key="10">
    <source>
        <dbReference type="ARBA" id="ARBA00023163"/>
    </source>
</evidence>
<proteinExistence type="predicted"/>
<keyword evidence="4" id="KW-0540">Nuclease</keyword>
<dbReference type="EMBL" id="JABCRI010000006">
    <property type="protein sequence ID" value="KAF8404529.1"/>
    <property type="molecule type" value="Genomic_DNA"/>
</dbReference>
<keyword evidence="3" id="KW-0548">Nucleotidyltransferase</keyword>
<evidence type="ECO:0000256" key="1">
    <source>
        <dbReference type="ARBA" id="ARBA00004123"/>
    </source>
</evidence>
<sequence>MSTTLVLRLPDFSKPLVIECDSSGTGIGGVLMQDDGPIAFCSKALSTRHLALSTYEKEMLAMVYMVQKWRHYLLGQHFTIRTDHQSLKYLLEQRIGTATQQKWLSKLMGYDYEIVYRSGKENVAADGLSQVHEGGSEVLQLAALSIPYSTLMIDIAKEIRCLPFDLKRRVIYRVCLAGIPCDRLSLGSEERVVLEIELTPLFWQVAIGTVVPVVVLKPRLEFLTEQQFVDVCTLQQSSHQAEDALSQGMQKLQETLAVTLVADPSISGGYSLQMATAMGKLEALVSFVNQADHLRKQTLYQMSRILTVHQAARALLALGDYFQRLRALSELWAARPREPA</sequence>
<keyword evidence="10" id="KW-0804">Transcription</keyword>
<dbReference type="CDD" id="cd09274">
    <property type="entry name" value="RNase_HI_RT_Ty3"/>
    <property type="match status" value="1"/>
</dbReference>
<reference evidence="13 14" key="1">
    <citation type="submission" date="2020-04" db="EMBL/GenBank/DDBJ databases">
        <title>Plant Genome Project.</title>
        <authorList>
            <person name="Zhang R.-G."/>
        </authorList>
    </citation>
    <scope>NUCLEOTIDE SEQUENCE [LARGE SCALE GENOMIC DNA]</scope>
    <source>
        <strain evidence="13">YNK0</strain>
        <tissue evidence="13">Leaf</tissue>
    </source>
</reference>
<dbReference type="GO" id="GO:0006351">
    <property type="term" value="P:DNA-templated transcription"/>
    <property type="evidence" value="ECO:0007669"/>
    <property type="project" value="InterPro"/>
</dbReference>